<dbReference type="PANTHER" id="PTHR15680">
    <property type="entry name" value="RIBOSOMAL PROTEIN L19"/>
    <property type="match status" value="1"/>
</dbReference>
<dbReference type="InterPro" id="IPR001857">
    <property type="entry name" value="Ribosomal_bL19"/>
</dbReference>
<dbReference type="GO" id="GO:0006412">
    <property type="term" value="P:translation"/>
    <property type="evidence" value="ECO:0007669"/>
    <property type="project" value="InterPro"/>
</dbReference>
<accession>A0A0C2Y7J7</accession>
<dbReference type="GO" id="GO:0005762">
    <property type="term" value="C:mitochondrial large ribosomal subunit"/>
    <property type="evidence" value="ECO:0007669"/>
    <property type="project" value="TreeGrafter"/>
</dbReference>
<dbReference type="AlphaFoldDB" id="A0A0C2Y7J7"/>
<dbReference type="PANTHER" id="PTHR15680:SF9">
    <property type="entry name" value="LARGE RIBOSOMAL SUBUNIT PROTEIN BL19M"/>
    <property type="match status" value="1"/>
</dbReference>
<keyword evidence="3" id="KW-0687">Ribonucleoprotein</keyword>
<dbReference type="Pfam" id="PF01245">
    <property type="entry name" value="Ribosomal_L19"/>
    <property type="match status" value="1"/>
</dbReference>
<reference evidence="5" key="2">
    <citation type="submission" date="2015-01" db="EMBL/GenBank/DDBJ databases">
        <title>Evolutionary Origins and Diversification of the Mycorrhizal Mutualists.</title>
        <authorList>
            <consortium name="DOE Joint Genome Institute"/>
            <consortium name="Mycorrhizal Genomics Consortium"/>
            <person name="Kohler A."/>
            <person name="Kuo A."/>
            <person name="Nagy L.G."/>
            <person name="Floudas D."/>
            <person name="Copeland A."/>
            <person name="Barry K.W."/>
            <person name="Cichocki N."/>
            <person name="Veneault-Fourrey C."/>
            <person name="LaButti K."/>
            <person name="Lindquist E.A."/>
            <person name="Lipzen A."/>
            <person name="Lundell T."/>
            <person name="Morin E."/>
            <person name="Murat C."/>
            <person name="Riley R."/>
            <person name="Ohm R."/>
            <person name="Sun H."/>
            <person name="Tunlid A."/>
            <person name="Henrissat B."/>
            <person name="Grigoriev I.V."/>
            <person name="Hibbett D.S."/>
            <person name="Martin F."/>
        </authorList>
    </citation>
    <scope>NUCLEOTIDE SEQUENCE [LARGE SCALE GENOMIC DNA]</scope>
    <source>
        <strain evidence="5">h7</strain>
    </source>
</reference>
<sequence length="163" mass="18139">MSTKVATSKSSVASYPFSKTALTPTPQTFVKTPPTLQQGKGLMDHLRKTLFTPEKYAMMQKLFSRQSPSQLRVGSIVSVISDQAPNIFTGVLIAIRRRGPDSSIRVRNILQRTGTEMLFVANSPSLKEIKVVRPPPKGHMRRAKLYYLRDSSEKMSMLAGGKK</sequence>
<evidence type="ECO:0000313" key="5">
    <source>
        <dbReference type="Proteomes" id="UP000053424"/>
    </source>
</evidence>
<evidence type="ECO:0000256" key="1">
    <source>
        <dbReference type="ARBA" id="ARBA00005781"/>
    </source>
</evidence>
<keyword evidence="2" id="KW-0689">Ribosomal protein</keyword>
<dbReference type="GO" id="GO:0003735">
    <property type="term" value="F:structural constituent of ribosome"/>
    <property type="evidence" value="ECO:0007669"/>
    <property type="project" value="InterPro"/>
</dbReference>
<dbReference type="Gene3D" id="2.30.30.790">
    <property type="match status" value="1"/>
</dbReference>
<dbReference type="STRING" id="686832.A0A0C2Y7J7"/>
<dbReference type="EMBL" id="KN831771">
    <property type="protein sequence ID" value="KIM45823.1"/>
    <property type="molecule type" value="Genomic_DNA"/>
</dbReference>
<dbReference type="SUPFAM" id="SSF50104">
    <property type="entry name" value="Translation proteins SH3-like domain"/>
    <property type="match status" value="1"/>
</dbReference>
<dbReference type="OrthoDB" id="4726at2759"/>
<reference evidence="4 5" key="1">
    <citation type="submission" date="2014-04" db="EMBL/GenBank/DDBJ databases">
        <authorList>
            <consortium name="DOE Joint Genome Institute"/>
            <person name="Kuo A."/>
            <person name="Gay G."/>
            <person name="Dore J."/>
            <person name="Kohler A."/>
            <person name="Nagy L.G."/>
            <person name="Floudas D."/>
            <person name="Copeland A."/>
            <person name="Barry K.W."/>
            <person name="Cichocki N."/>
            <person name="Veneault-Fourrey C."/>
            <person name="LaButti K."/>
            <person name="Lindquist E.A."/>
            <person name="Lipzen A."/>
            <person name="Lundell T."/>
            <person name="Morin E."/>
            <person name="Murat C."/>
            <person name="Sun H."/>
            <person name="Tunlid A."/>
            <person name="Henrissat B."/>
            <person name="Grigoriev I.V."/>
            <person name="Hibbett D.S."/>
            <person name="Martin F."/>
            <person name="Nordberg H.P."/>
            <person name="Cantor M.N."/>
            <person name="Hua S.X."/>
        </authorList>
    </citation>
    <scope>NUCLEOTIDE SEQUENCE [LARGE SCALE GENOMIC DNA]</scope>
    <source>
        <strain evidence="5">h7</strain>
    </source>
</reference>
<comment type="similarity">
    <text evidence="1">Belongs to the bacterial ribosomal protein bL19 family.</text>
</comment>
<dbReference type="InterPro" id="IPR038657">
    <property type="entry name" value="Ribosomal_bL19_sf"/>
</dbReference>
<dbReference type="Proteomes" id="UP000053424">
    <property type="component" value="Unassembled WGS sequence"/>
</dbReference>
<name>A0A0C2Y7J7_HEBCY</name>
<gene>
    <name evidence="4" type="ORF">M413DRAFT_440867</name>
</gene>
<evidence type="ECO:0000256" key="3">
    <source>
        <dbReference type="ARBA" id="ARBA00023274"/>
    </source>
</evidence>
<dbReference type="HOGENOM" id="CLU_087075_1_0_1"/>
<proteinExistence type="inferred from homology"/>
<evidence type="ECO:0008006" key="6">
    <source>
        <dbReference type="Google" id="ProtNLM"/>
    </source>
</evidence>
<evidence type="ECO:0000313" key="4">
    <source>
        <dbReference type="EMBL" id="KIM45823.1"/>
    </source>
</evidence>
<keyword evidence="5" id="KW-1185">Reference proteome</keyword>
<dbReference type="PRINTS" id="PR00061">
    <property type="entry name" value="RIBOSOMALL19"/>
</dbReference>
<dbReference type="InterPro" id="IPR008991">
    <property type="entry name" value="Translation_prot_SH3-like_sf"/>
</dbReference>
<evidence type="ECO:0000256" key="2">
    <source>
        <dbReference type="ARBA" id="ARBA00022980"/>
    </source>
</evidence>
<organism evidence="4 5">
    <name type="scientific">Hebeloma cylindrosporum</name>
    <dbReference type="NCBI Taxonomy" id="76867"/>
    <lineage>
        <taxon>Eukaryota</taxon>
        <taxon>Fungi</taxon>
        <taxon>Dikarya</taxon>
        <taxon>Basidiomycota</taxon>
        <taxon>Agaricomycotina</taxon>
        <taxon>Agaricomycetes</taxon>
        <taxon>Agaricomycetidae</taxon>
        <taxon>Agaricales</taxon>
        <taxon>Agaricineae</taxon>
        <taxon>Hymenogastraceae</taxon>
        <taxon>Hebeloma</taxon>
    </lineage>
</organism>
<protein>
    <recommendedName>
        <fullName evidence="6">KOW domain-containing protein</fullName>
    </recommendedName>
</protein>